<feature type="chain" id="PRO_5016327771" evidence="1">
    <location>
        <begin position="41"/>
        <end position="178"/>
    </location>
</feature>
<accession>A0A319ES26</accession>
<reference evidence="2 3" key="1">
    <citation type="submission" date="2018-02" db="EMBL/GenBank/DDBJ databases">
        <title>The genomes of Aspergillus section Nigri reveals drivers in fungal speciation.</title>
        <authorList>
            <consortium name="DOE Joint Genome Institute"/>
            <person name="Vesth T.C."/>
            <person name="Nybo J."/>
            <person name="Theobald S."/>
            <person name="Brandl J."/>
            <person name="Frisvad J.C."/>
            <person name="Nielsen K.F."/>
            <person name="Lyhne E.K."/>
            <person name="Kogle M.E."/>
            <person name="Kuo A."/>
            <person name="Riley R."/>
            <person name="Clum A."/>
            <person name="Nolan M."/>
            <person name="Lipzen A."/>
            <person name="Salamov A."/>
            <person name="Henrissat B."/>
            <person name="Wiebenga A."/>
            <person name="De vries R.P."/>
            <person name="Grigoriev I.V."/>
            <person name="Mortensen U.H."/>
            <person name="Andersen M.R."/>
            <person name="Baker S.E."/>
        </authorList>
    </citation>
    <scope>NUCLEOTIDE SEQUENCE [LARGE SCALE GENOMIC DNA]</scope>
    <source>
        <strain evidence="2 3">CBS 121057</strain>
    </source>
</reference>
<sequence>MGIIWRPTLHLFVIPPPPPVLLFLSLPSILLLQSYPATLTSPQQTPPRPAFNPPPVRRRANVCPARLTWAVITAHCLFQFFPTALCHCRLIVVLPTPSLPFVGFGFLASQSIWRGRSTVGQILRSGSSPLACWWSFFHLKYDAVLGWYYPVTIVPCSSGRSTCNIIGDLPAVDNASQD</sequence>
<dbReference type="VEuPathDB" id="FungiDB:BO78DRAFT_205291"/>
<feature type="signal peptide" evidence="1">
    <location>
        <begin position="1"/>
        <end position="40"/>
    </location>
</feature>
<name>A0A319ES26_ASPSB</name>
<proteinExistence type="predicted"/>
<protein>
    <submittedName>
        <fullName evidence="2">Uncharacterized protein</fullName>
    </submittedName>
</protein>
<evidence type="ECO:0000256" key="1">
    <source>
        <dbReference type="SAM" id="SignalP"/>
    </source>
</evidence>
<keyword evidence="1" id="KW-0732">Signal</keyword>
<keyword evidence="3" id="KW-1185">Reference proteome</keyword>
<dbReference type="EMBL" id="KZ826321">
    <property type="protein sequence ID" value="PYI10605.1"/>
    <property type="molecule type" value="Genomic_DNA"/>
</dbReference>
<dbReference type="Proteomes" id="UP000248423">
    <property type="component" value="Unassembled WGS sequence"/>
</dbReference>
<evidence type="ECO:0000313" key="2">
    <source>
        <dbReference type="EMBL" id="PYI10605.1"/>
    </source>
</evidence>
<gene>
    <name evidence="2" type="ORF">BO78DRAFT_205291</name>
</gene>
<organism evidence="2 3">
    <name type="scientific">Aspergillus sclerotiicarbonarius (strain CBS 121057 / IBT 28362)</name>
    <dbReference type="NCBI Taxonomy" id="1448318"/>
    <lineage>
        <taxon>Eukaryota</taxon>
        <taxon>Fungi</taxon>
        <taxon>Dikarya</taxon>
        <taxon>Ascomycota</taxon>
        <taxon>Pezizomycotina</taxon>
        <taxon>Eurotiomycetes</taxon>
        <taxon>Eurotiomycetidae</taxon>
        <taxon>Eurotiales</taxon>
        <taxon>Aspergillaceae</taxon>
        <taxon>Aspergillus</taxon>
        <taxon>Aspergillus subgen. Circumdati</taxon>
    </lineage>
</organism>
<evidence type="ECO:0000313" key="3">
    <source>
        <dbReference type="Proteomes" id="UP000248423"/>
    </source>
</evidence>
<dbReference type="AlphaFoldDB" id="A0A319ES26"/>